<evidence type="ECO:0000313" key="1">
    <source>
        <dbReference type="EMBL" id="JAD53961.1"/>
    </source>
</evidence>
<organism evidence="1">
    <name type="scientific">Arundo donax</name>
    <name type="common">Giant reed</name>
    <name type="synonym">Donax arundinaceus</name>
    <dbReference type="NCBI Taxonomy" id="35708"/>
    <lineage>
        <taxon>Eukaryota</taxon>
        <taxon>Viridiplantae</taxon>
        <taxon>Streptophyta</taxon>
        <taxon>Embryophyta</taxon>
        <taxon>Tracheophyta</taxon>
        <taxon>Spermatophyta</taxon>
        <taxon>Magnoliopsida</taxon>
        <taxon>Liliopsida</taxon>
        <taxon>Poales</taxon>
        <taxon>Poaceae</taxon>
        <taxon>PACMAD clade</taxon>
        <taxon>Arundinoideae</taxon>
        <taxon>Arundineae</taxon>
        <taxon>Arundo</taxon>
    </lineage>
</organism>
<name>A0A0A9AS47_ARUDO</name>
<dbReference type="EMBL" id="GBRH01243934">
    <property type="protein sequence ID" value="JAD53961.1"/>
    <property type="molecule type" value="Transcribed_RNA"/>
</dbReference>
<reference evidence="1" key="1">
    <citation type="submission" date="2014-09" db="EMBL/GenBank/DDBJ databases">
        <authorList>
            <person name="Magalhaes I.L.F."/>
            <person name="Oliveira U."/>
            <person name="Santos F.R."/>
            <person name="Vidigal T.H.D.A."/>
            <person name="Brescovit A.D."/>
            <person name="Santos A.J."/>
        </authorList>
    </citation>
    <scope>NUCLEOTIDE SEQUENCE</scope>
    <source>
        <tissue evidence="1">Shoot tissue taken approximately 20 cm above the soil surface</tissue>
    </source>
</reference>
<sequence>MKSNFATGHQNHLIFQKNS</sequence>
<dbReference type="AlphaFoldDB" id="A0A0A9AS47"/>
<accession>A0A0A9AS47</accession>
<reference evidence="1" key="2">
    <citation type="journal article" date="2015" name="Data Brief">
        <title>Shoot transcriptome of the giant reed, Arundo donax.</title>
        <authorList>
            <person name="Barrero R.A."/>
            <person name="Guerrero F.D."/>
            <person name="Moolhuijzen P."/>
            <person name="Goolsby J.A."/>
            <person name="Tidwell J."/>
            <person name="Bellgard S.E."/>
            <person name="Bellgard M.I."/>
        </authorList>
    </citation>
    <scope>NUCLEOTIDE SEQUENCE</scope>
    <source>
        <tissue evidence="1">Shoot tissue taken approximately 20 cm above the soil surface</tissue>
    </source>
</reference>
<proteinExistence type="predicted"/>
<protein>
    <submittedName>
        <fullName evidence="1">Uncharacterized protein</fullName>
    </submittedName>
</protein>